<reference evidence="2" key="1">
    <citation type="submission" date="2017-04" db="EMBL/GenBank/DDBJ databases">
        <authorList>
            <person name="Varghese N."/>
            <person name="Submissions S."/>
        </authorList>
    </citation>
    <scope>NUCLEOTIDE SEQUENCE [LARGE SCALE GENOMIC DNA]</scope>
    <source>
        <strain evidence="2">VKM Ac-2510</strain>
    </source>
</reference>
<dbReference type="Proteomes" id="UP000193244">
    <property type="component" value="Unassembled WGS sequence"/>
</dbReference>
<dbReference type="OrthoDB" id="5103427at2"/>
<accession>A0A1X7JLU6</accession>
<organism evidence="1 2">
    <name type="scientific">Agreia pratensis</name>
    <dbReference type="NCBI Taxonomy" id="150121"/>
    <lineage>
        <taxon>Bacteria</taxon>
        <taxon>Bacillati</taxon>
        <taxon>Actinomycetota</taxon>
        <taxon>Actinomycetes</taxon>
        <taxon>Micrococcales</taxon>
        <taxon>Microbacteriaceae</taxon>
        <taxon>Agreia</taxon>
    </lineage>
</organism>
<evidence type="ECO:0000313" key="1">
    <source>
        <dbReference type="EMBL" id="SMG29026.1"/>
    </source>
</evidence>
<dbReference type="Pfam" id="PF19674">
    <property type="entry name" value="DUF6177"/>
    <property type="match status" value="1"/>
</dbReference>
<dbReference type="STRING" id="150121.SAMN06296010_1535"/>
<dbReference type="EMBL" id="FXAY01000002">
    <property type="protein sequence ID" value="SMG29026.1"/>
    <property type="molecule type" value="Genomic_DNA"/>
</dbReference>
<dbReference type="AlphaFoldDB" id="A0A1X7JLU6"/>
<dbReference type="InterPro" id="IPR046175">
    <property type="entry name" value="DUF6177"/>
</dbReference>
<keyword evidence="2" id="KW-1185">Reference proteome</keyword>
<name>A0A1X7JLU6_9MICO</name>
<sequence>MIDLDPQPTPLRHPFVDEYGDGWIAFFTDRELVHASVARIGLLVDANRAGVVPVIVTQAYARLTWPMLQYVGEFGAVWLVRGLDGGFVNGLTGVETSTIHDAVSQRTAPILGPTGALAANRDSGHSTAAKLVLLTLIVHHRARFETILGGALETLALPMTGSPLSSWGQFEPLPHEWDAQKLTESVRTQMPETVRYVAACGNAVGRLSATARVSRTEHGVSENLRVLVSVPTTIPVVPTIHTLFESLATEHQIVFGSAFSVHGRQDLSFGLASTGAPVPIAVLIGARAIRDTAINVANLAEELDAVSLGRPRTPSALLTFDQEPATAWEQLNAAASHFDPTLVARAMGFGATNAA</sequence>
<gene>
    <name evidence="1" type="ORF">SAMN06296010_1535</name>
</gene>
<dbReference type="RefSeq" id="WP_085484595.1">
    <property type="nucleotide sequence ID" value="NZ_FXAY01000002.1"/>
</dbReference>
<protein>
    <submittedName>
        <fullName evidence="1">Uncharacterized protein</fullName>
    </submittedName>
</protein>
<evidence type="ECO:0000313" key="2">
    <source>
        <dbReference type="Proteomes" id="UP000193244"/>
    </source>
</evidence>
<proteinExistence type="predicted"/>